<evidence type="ECO:0000313" key="1">
    <source>
        <dbReference type="EMBL" id="KAJ4723098.1"/>
    </source>
</evidence>
<organism evidence="1 2">
    <name type="scientific">Melia azedarach</name>
    <name type="common">Chinaberry tree</name>
    <dbReference type="NCBI Taxonomy" id="155640"/>
    <lineage>
        <taxon>Eukaryota</taxon>
        <taxon>Viridiplantae</taxon>
        <taxon>Streptophyta</taxon>
        <taxon>Embryophyta</taxon>
        <taxon>Tracheophyta</taxon>
        <taxon>Spermatophyta</taxon>
        <taxon>Magnoliopsida</taxon>
        <taxon>eudicotyledons</taxon>
        <taxon>Gunneridae</taxon>
        <taxon>Pentapetalae</taxon>
        <taxon>rosids</taxon>
        <taxon>malvids</taxon>
        <taxon>Sapindales</taxon>
        <taxon>Meliaceae</taxon>
        <taxon>Melia</taxon>
    </lineage>
</organism>
<comment type="caution">
    <text evidence="1">The sequence shown here is derived from an EMBL/GenBank/DDBJ whole genome shotgun (WGS) entry which is preliminary data.</text>
</comment>
<protein>
    <submittedName>
        <fullName evidence="1">Myb-like protein X isoform X1</fullName>
    </submittedName>
</protein>
<keyword evidence="2" id="KW-1185">Reference proteome</keyword>
<sequence>MSRCFPFPPPGYEKKARTEDQDLLKKEKQREKKHKKEKKDKEKRESKEKKDKDRSEEKHKEKKDKKEKHRDKKKKERDKDKDKSSNSDEKRLSGKSEGHDGEKTSNEKKFPGKSEGHNGEKFSQKKESDKDRSSYSGDKKVAGKLSGYSAEKLAQNSYLAGDTTDSKFLQGLGRRVGDDDRASGNQLVEKFVGMERKKDENMVRLVAKATGGLDESKEKKKRGNDRKLDESKFRGNVMVQNVGGMVQARVEGTLRALEKDVDSRTEGKEKIKQKEGGEKRGDKRRHKDREKNDQGKDKEKKKEKEKMKSEHKNIEKDKLKDTDKNAISEGNPRKRKEFETNGFYHANDMKPNKLSRPTPSLHPLTETNRVPRPTSPSHPVLETNKLPRPTSSSHSLLGNGRILDRCQTSALSSSDSQGAAVNLKADSKECKVNGMTVSQPLSVSTAKPLFTTAQADQITEASVKPPHPDTKYLSQVLSIPKVEEWSDFDDQGWLFNSSDSQMKKPKLGSFMNDEMPCVWAEAMRIESADVCALPYVIPY</sequence>
<evidence type="ECO:0000313" key="2">
    <source>
        <dbReference type="Proteomes" id="UP001164539"/>
    </source>
</evidence>
<accession>A0ACC1YJ90</accession>
<reference evidence="1 2" key="1">
    <citation type="journal article" date="2023" name="Science">
        <title>Complex scaffold remodeling in plant triterpene biosynthesis.</title>
        <authorList>
            <person name="De La Pena R."/>
            <person name="Hodgson H."/>
            <person name="Liu J.C."/>
            <person name="Stephenson M.J."/>
            <person name="Martin A.C."/>
            <person name="Owen C."/>
            <person name="Harkess A."/>
            <person name="Leebens-Mack J."/>
            <person name="Jimenez L.E."/>
            <person name="Osbourn A."/>
            <person name="Sattely E.S."/>
        </authorList>
    </citation>
    <scope>NUCLEOTIDE SEQUENCE [LARGE SCALE GENOMIC DNA]</scope>
    <source>
        <strain evidence="2">cv. JPN11</strain>
        <tissue evidence="1">Leaf</tissue>
    </source>
</reference>
<dbReference type="Proteomes" id="UP001164539">
    <property type="component" value="Chromosome 3"/>
</dbReference>
<proteinExistence type="predicted"/>
<dbReference type="EMBL" id="CM051396">
    <property type="protein sequence ID" value="KAJ4723098.1"/>
    <property type="molecule type" value="Genomic_DNA"/>
</dbReference>
<name>A0ACC1YJ90_MELAZ</name>
<gene>
    <name evidence="1" type="ORF">OWV82_006508</name>
</gene>